<comment type="subcellular location">
    <subcellularLocation>
        <location evidence="1">Periplasm</location>
    </subcellularLocation>
</comment>
<keyword evidence="5" id="KW-0808">Transferase</keyword>
<keyword evidence="9 12" id="KW-1015">Disulfide bond</keyword>
<dbReference type="CDD" id="cd14487">
    <property type="entry name" value="AlgX_C"/>
    <property type="match status" value="1"/>
</dbReference>
<accession>A0A1Y0ID49</accession>
<dbReference type="OrthoDB" id="6773032at2"/>
<evidence type="ECO:0000256" key="9">
    <source>
        <dbReference type="ARBA" id="ARBA00023157"/>
    </source>
</evidence>
<evidence type="ECO:0000256" key="12">
    <source>
        <dbReference type="PIRSR" id="PIRSR638639-51"/>
    </source>
</evidence>
<feature type="domain" description="AlgX/AlgJ SGNH hydrolase-like" evidence="14">
    <location>
        <begin position="65"/>
        <end position="329"/>
    </location>
</feature>
<feature type="chain" id="PRO_5010992235" description="Alginate biosynthesis protein AlgX" evidence="13">
    <location>
        <begin position="30"/>
        <end position="471"/>
    </location>
</feature>
<reference evidence="16 17" key="1">
    <citation type="submission" date="2017-05" db="EMBL/GenBank/DDBJ databases">
        <title>Genomic insights into alkan degradation activity of Oleiphilus messinensis.</title>
        <authorList>
            <person name="Kozyavkin S.A."/>
            <person name="Slesarev A.I."/>
            <person name="Golyshin P.N."/>
            <person name="Korzhenkov A."/>
            <person name="Golyshina O.N."/>
            <person name="Toshchakov S.V."/>
        </authorList>
    </citation>
    <scope>NUCLEOTIDE SEQUENCE [LARGE SCALE GENOMIC DNA]</scope>
    <source>
        <strain evidence="16 17">ME102</strain>
    </source>
</reference>
<sequence length="471" mass="53881">MERISNLKEVGKRYLWASFMLLLSQLGHAQEWPEPATLETSQHLCKEAHRREAYNTEFLQLFTTLVQGKDDWLFRTDVELGHEFGPAESALPELQRFNDALQSMGTTLIIVSQPTRGLVHRNKLPDDSYYIYDYERAAKAFSESRDRFRAAGIFTPDLTALLDEDEPDSFFFKRDHHWSPYGAQRTAQLVAEEIKQHPLYADLPKKEYTTRRIGYLRKDGSLGVAASKICGIQQNIQTVPELVTETAETDSGAVDLFSDDGEPMVAIVGTSNTKGSVNYNFAGYLQEYLSVDILNEAMAGGSFNGALDQYLPSPLFQDSPPVFLIWEVPVYHQLSNEAFYRQMIPAVYNGCEQQKTVLQRKVKLKPGNNQLFHNARGGVLPLISKDYMVDLQFSDSRIYKFKTIFWYLNGKKEKVQIDRNPRVRHEGRYFIELSQKPRWAEETFLSLELDMPETLPSGTTVVAKMCQRPDL</sequence>
<evidence type="ECO:0000256" key="7">
    <source>
        <dbReference type="ARBA" id="ARBA00022764"/>
    </source>
</evidence>
<evidence type="ECO:0000256" key="13">
    <source>
        <dbReference type="SAM" id="SignalP"/>
    </source>
</evidence>
<evidence type="ECO:0000256" key="2">
    <source>
        <dbReference type="ARBA" id="ARBA00005182"/>
    </source>
</evidence>
<dbReference type="AlphaFoldDB" id="A0A1Y0ID49"/>
<evidence type="ECO:0000313" key="16">
    <source>
        <dbReference type="EMBL" id="ARU58482.1"/>
    </source>
</evidence>
<dbReference type="GO" id="GO:0042597">
    <property type="term" value="C:periplasmic space"/>
    <property type="evidence" value="ECO:0007669"/>
    <property type="project" value="UniProtKB-SubCell"/>
</dbReference>
<name>A0A1Y0ID49_9GAMM</name>
<dbReference type="Pfam" id="PF16822">
    <property type="entry name" value="ALGX"/>
    <property type="match status" value="1"/>
</dbReference>
<dbReference type="SUPFAM" id="SSF52266">
    <property type="entry name" value="SGNH hydrolase"/>
    <property type="match status" value="1"/>
</dbReference>
<evidence type="ECO:0000313" key="17">
    <source>
        <dbReference type="Proteomes" id="UP000196027"/>
    </source>
</evidence>
<feature type="disulfide bond" evidence="12">
    <location>
        <begin position="351"/>
        <end position="466"/>
    </location>
</feature>
<proteinExistence type="inferred from homology"/>
<dbReference type="UniPathway" id="UPA00286"/>
<keyword evidence="7" id="KW-0574">Periplasm</keyword>
<comment type="similarity">
    <text evidence="3">Belongs to the AlgX family.</text>
</comment>
<feature type="domain" description="Alginate biosynthesis protein AlgX C-terminal carbohydrate-binding module" evidence="15">
    <location>
        <begin position="350"/>
        <end position="469"/>
    </location>
</feature>
<dbReference type="GO" id="GO:0016740">
    <property type="term" value="F:transferase activity"/>
    <property type="evidence" value="ECO:0007669"/>
    <property type="project" value="UniProtKB-KW"/>
</dbReference>
<gene>
    <name evidence="16" type="ORF">OLMES_4486</name>
</gene>
<evidence type="ECO:0000259" key="15">
    <source>
        <dbReference type="Pfam" id="PF16824"/>
    </source>
</evidence>
<evidence type="ECO:0000259" key="14">
    <source>
        <dbReference type="Pfam" id="PF16822"/>
    </source>
</evidence>
<protein>
    <recommendedName>
        <fullName evidence="4">Alginate biosynthesis protein AlgX</fullName>
    </recommendedName>
    <alternativeName>
        <fullName evidence="10">Probable alginate O-acetyltransferase AlgX</fullName>
    </alternativeName>
</protein>
<evidence type="ECO:0000256" key="8">
    <source>
        <dbReference type="ARBA" id="ARBA00022841"/>
    </source>
</evidence>
<keyword evidence="8" id="KW-0016">Alginate biosynthesis</keyword>
<dbReference type="GO" id="GO:0042121">
    <property type="term" value="P:alginic acid biosynthetic process"/>
    <property type="evidence" value="ECO:0007669"/>
    <property type="project" value="UniProtKB-UniPathway"/>
</dbReference>
<dbReference type="RefSeq" id="WP_087463253.1">
    <property type="nucleotide sequence ID" value="NZ_CP021425.1"/>
</dbReference>
<dbReference type="InterPro" id="IPR038639">
    <property type="entry name" value="AlgX_C_sf"/>
</dbReference>
<dbReference type="Pfam" id="PF16824">
    <property type="entry name" value="CBM_26"/>
    <property type="match status" value="1"/>
</dbReference>
<evidence type="ECO:0000256" key="10">
    <source>
        <dbReference type="ARBA" id="ARBA00032384"/>
    </source>
</evidence>
<dbReference type="EMBL" id="CP021425">
    <property type="protein sequence ID" value="ARU58482.1"/>
    <property type="molecule type" value="Genomic_DNA"/>
</dbReference>
<evidence type="ECO:0000256" key="4">
    <source>
        <dbReference type="ARBA" id="ARBA00013937"/>
    </source>
</evidence>
<dbReference type="KEGG" id="ome:OLMES_4486"/>
<dbReference type="InterPro" id="IPR031811">
    <property type="entry name" value="ALGX/ALGJ_SGNH-like"/>
</dbReference>
<dbReference type="Proteomes" id="UP000196027">
    <property type="component" value="Chromosome"/>
</dbReference>
<dbReference type="CDD" id="cd14441">
    <property type="entry name" value="AlgX_N"/>
    <property type="match status" value="1"/>
</dbReference>
<comment type="pathway">
    <text evidence="2">Glycan biosynthesis; alginate biosynthesis.</text>
</comment>
<evidence type="ECO:0000256" key="6">
    <source>
        <dbReference type="ARBA" id="ARBA00022729"/>
    </source>
</evidence>
<feature type="signal peptide" evidence="13">
    <location>
        <begin position="1"/>
        <end position="29"/>
    </location>
</feature>
<dbReference type="Gene3D" id="2.60.120.1380">
    <property type="entry name" value="C-terminal carbohydrate-binding module"/>
    <property type="match status" value="1"/>
</dbReference>
<feature type="disulfide bond" evidence="12">
    <location>
        <begin position="45"/>
        <end position="230"/>
    </location>
</feature>
<dbReference type="InterPro" id="IPR034655">
    <property type="entry name" value="AlgX_N"/>
</dbReference>
<evidence type="ECO:0000256" key="3">
    <source>
        <dbReference type="ARBA" id="ARBA00006553"/>
    </source>
</evidence>
<dbReference type="InterPro" id="IPR031798">
    <property type="entry name" value="AlgX_C"/>
</dbReference>
<evidence type="ECO:0000256" key="1">
    <source>
        <dbReference type="ARBA" id="ARBA00004418"/>
    </source>
</evidence>
<organism evidence="16 17">
    <name type="scientific">Oleiphilus messinensis</name>
    <dbReference type="NCBI Taxonomy" id="141451"/>
    <lineage>
        <taxon>Bacteria</taxon>
        <taxon>Pseudomonadati</taxon>
        <taxon>Pseudomonadota</taxon>
        <taxon>Gammaproteobacteria</taxon>
        <taxon>Oceanospirillales</taxon>
        <taxon>Oleiphilaceae</taxon>
        <taxon>Oleiphilus</taxon>
    </lineage>
</organism>
<keyword evidence="6 13" id="KW-0732">Signal</keyword>
<evidence type="ECO:0000256" key="11">
    <source>
        <dbReference type="PIRSR" id="PIRSR638639-50"/>
    </source>
</evidence>
<feature type="active site" description="Nucleophile" evidence="11">
    <location>
        <position position="271"/>
    </location>
</feature>
<feature type="active site" evidence="11">
    <location>
        <position position="175"/>
    </location>
</feature>
<evidence type="ECO:0000256" key="5">
    <source>
        <dbReference type="ARBA" id="ARBA00022679"/>
    </source>
</evidence>
<keyword evidence="17" id="KW-1185">Reference proteome</keyword>
<feature type="active site" description="Proton acceptor" evidence="11">
    <location>
        <position position="177"/>
    </location>
</feature>